<dbReference type="NCBIfam" id="NF011987">
    <property type="entry name" value="PRK15446.2-3"/>
    <property type="match status" value="1"/>
</dbReference>
<dbReference type="SUPFAM" id="SSF51556">
    <property type="entry name" value="Metallo-dependent hydrolases"/>
    <property type="match status" value="1"/>
</dbReference>
<dbReference type="Proteomes" id="UP000253977">
    <property type="component" value="Unassembled WGS sequence"/>
</dbReference>
<feature type="domain" description="Amidohydrolase 3" evidence="3">
    <location>
        <begin position="317"/>
        <end position="361"/>
    </location>
</feature>
<evidence type="ECO:0000256" key="2">
    <source>
        <dbReference type="ARBA" id="ARBA00022801"/>
    </source>
</evidence>
<dbReference type="Gene3D" id="2.30.40.10">
    <property type="entry name" value="Urease, subunit C, domain 1"/>
    <property type="match status" value="1"/>
</dbReference>
<dbReference type="Gene3D" id="3.20.20.140">
    <property type="entry name" value="Metal-dependent hydrolases"/>
    <property type="match status" value="1"/>
</dbReference>
<accession>A0A369TLN9</accession>
<protein>
    <submittedName>
        <fullName evidence="4">Alpha-D-ribose 1-methylphosphonate 5-triphosphate diphosphatase</fullName>
        <ecNumber evidence="4">3.6.1.63</ecNumber>
    </submittedName>
</protein>
<dbReference type="EC" id="3.6.1.63" evidence="4"/>
<keyword evidence="2 4" id="KW-0378">Hydrolase</keyword>
<dbReference type="SUPFAM" id="SSF51338">
    <property type="entry name" value="Composite domain of metallo-dependent hydrolases"/>
    <property type="match status" value="1"/>
</dbReference>
<dbReference type="Pfam" id="PF07969">
    <property type="entry name" value="Amidohydro_3"/>
    <property type="match status" value="1"/>
</dbReference>
<keyword evidence="5" id="KW-1185">Reference proteome</keyword>
<reference evidence="4 5" key="1">
    <citation type="submission" date="2018-07" db="EMBL/GenBank/DDBJ databases">
        <title>Thalassococcus profundi sp. nov., a marine bacterium isolated from deep seawater of Okinawa Trough.</title>
        <authorList>
            <person name="Yu M."/>
        </authorList>
    </citation>
    <scope>NUCLEOTIDE SEQUENCE [LARGE SCALE GENOMIC DNA]</scope>
    <source>
        <strain evidence="4 5">WRAS1</strain>
    </source>
</reference>
<dbReference type="PANTHER" id="PTHR11113">
    <property type="entry name" value="N-ACETYLGLUCOSAMINE-6-PHOSPHATE DEACETYLASE"/>
    <property type="match status" value="1"/>
</dbReference>
<dbReference type="GO" id="GO:0019700">
    <property type="term" value="P:organic phosphonate catabolic process"/>
    <property type="evidence" value="ECO:0007669"/>
    <property type="project" value="InterPro"/>
</dbReference>
<evidence type="ECO:0000256" key="1">
    <source>
        <dbReference type="ARBA" id="ARBA00010716"/>
    </source>
</evidence>
<evidence type="ECO:0000313" key="4">
    <source>
        <dbReference type="EMBL" id="RDD65335.1"/>
    </source>
</evidence>
<evidence type="ECO:0000313" key="5">
    <source>
        <dbReference type="Proteomes" id="UP000253977"/>
    </source>
</evidence>
<dbReference type="PIRSF" id="PIRSF038971">
    <property type="entry name" value="PhnM"/>
    <property type="match status" value="1"/>
</dbReference>
<dbReference type="InterPro" id="IPR013108">
    <property type="entry name" value="Amidohydro_3"/>
</dbReference>
<dbReference type="RefSeq" id="WP_114511905.1">
    <property type="nucleotide sequence ID" value="NZ_QPMK01000013.1"/>
</dbReference>
<proteinExistence type="inferred from homology"/>
<name>A0A369TLN9_9RHOB</name>
<dbReference type="InterPro" id="IPR011059">
    <property type="entry name" value="Metal-dep_hydrolase_composite"/>
</dbReference>
<organism evidence="4 5">
    <name type="scientific">Thalassococcus profundi</name>
    <dbReference type="NCBI Taxonomy" id="2282382"/>
    <lineage>
        <taxon>Bacteria</taxon>
        <taxon>Pseudomonadati</taxon>
        <taxon>Pseudomonadota</taxon>
        <taxon>Alphaproteobacteria</taxon>
        <taxon>Rhodobacterales</taxon>
        <taxon>Roseobacteraceae</taxon>
        <taxon>Thalassococcus</taxon>
    </lineage>
</organism>
<dbReference type="InterPro" id="IPR012696">
    <property type="entry name" value="PhnM"/>
</dbReference>
<dbReference type="OrthoDB" id="9785413at2"/>
<dbReference type="GO" id="GO:0006046">
    <property type="term" value="P:N-acetylglucosamine catabolic process"/>
    <property type="evidence" value="ECO:0007669"/>
    <property type="project" value="TreeGrafter"/>
</dbReference>
<comment type="similarity">
    <text evidence="1">Belongs to the metallo-dependent hydrolases superfamily. NagA family.</text>
</comment>
<dbReference type="EMBL" id="QPMK01000013">
    <property type="protein sequence ID" value="RDD65335.1"/>
    <property type="molecule type" value="Genomic_DNA"/>
</dbReference>
<comment type="caution">
    <text evidence="4">The sequence shown here is derived from an EMBL/GenBank/DDBJ whole genome shotgun (WGS) entry which is preliminary data.</text>
</comment>
<dbReference type="AlphaFoldDB" id="A0A369TLN9"/>
<gene>
    <name evidence="4" type="ORF">DU478_15655</name>
</gene>
<dbReference type="InterPro" id="IPR032466">
    <property type="entry name" value="Metal_Hydrolase"/>
</dbReference>
<dbReference type="GO" id="GO:0008448">
    <property type="term" value="F:N-acetylglucosamine-6-phosphate deacetylase activity"/>
    <property type="evidence" value="ECO:0007669"/>
    <property type="project" value="TreeGrafter"/>
</dbReference>
<dbReference type="PANTHER" id="PTHR11113:SF14">
    <property type="entry name" value="N-ACETYLGLUCOSAMINE-6-PHOSPHATE DEACETYLASE"/>
    <property type="match status" value="1"/>
</dbReference>
<sequence length="381" mass="39994">MPIDLTLTGARVLRPGGWDSGALTLSGGVIADGPGGKSVDLSGFDLLPGIVDVHGDGFERHMAPRRGALREASHGVAACAAEIAANGITTAVLAQFFSWEGGMRGPDFAEHVFASIAEVAHKIATDLRPQLRLETFLLDDYARAEAAIDRFGIGYVVFNDHLPHDRLAAGRRPPRLTGQALKSGRNPEAHLALMQGLHSRAAEVPDALDALCVRLLAKGVRLGSHDDPDAATRETWRARDVRISEFPETLAAAEAARAEGEPVVMGAPNVVRGASHAGKVSALEIVEAGRVTALASDYHYPAPLRAALRLVELGVCDMPTAWALVSSGPAQVLGLTDRGRLVPGMRADLLVLDRATGQVGATLANGAVTYMTGTAAARFIA</sequence>
<evidence type="ECO:0000259" key="3">
    <source>
        <dbReference type="Pfam" id="PF07969"/>
    </source>
</evidence>